<organism evidence="3 4">
    <name type="scientific">Larsenimonas suaedae</name>
    <dbReference type="NCBI Taxonomy" id="1851019"/>
    <lineage>
        <taxon>Bacteria</taxon>
        <taxon>Pseudomonadati</taxon>
        <taxon>Pseudomonadota</taxon>
        <taxon>Gammaproteobacteria</taxon>
        <taxon>Oceanospirillales</taxon>
        <taxon>Halomonadaceae</taxon>
        <taxon>Larsenimonas</taxon>
    </lineage>
</organism>
<keyword evidence="4" id="KW-1185">Reference proteome</keyword>
<accession>A0ABU1GTC6</accession>
<proteinExistence type="inferred from homology"/>
<dbReference type="HAMAP" id="MF_00489">
    <property type="entry name" value="UPF0178"/>
    <property type="match status" value="1"/>
</dbReference>
<dbReference type="EMBL" id="JARWAO010000002">
    <property type="protein sequence ID" value="MDR5895283.1"/>
    <property type="molecule type" value="Genomic_DNA"/>
</dbReference>
<gene>
    <name evidence="3" type="ORF">QC825_04225</name>
</gene>
<dbReference type="PANTHER" id="PTHR35146:SF1">
    <property type="entry name" value="UPF0178 PROTEIN YAII"/>
    <property type="match status" value="1"/>
</dbReference>
<dbReference type="Pfam" id="PF02639">
    <property type="entry name" value="DUF188"/>
    <property type="match status" value="1"/>
</dbReference>
<sequence>MPYIWIDADACPKAIRDIVVRGAERTGYHAYFVANHALPLPKRHCLTMISVPGGADAADNVIIERAEQHDLVVTSDLPLADAVIAKGAQVMTSRGEALTTNNIKARLNMRDFMETLRASGEHTGGPSGMSAADVRDFANAFDKVLTHWRTSTA</sequence>
<dbReference type="Proteomes" id="UP001269375">
    <property type="component" value="Unassembled WGS sequence"/>
</dbReference>
<name>A0ABU1GTC6_9GAMM</name>
<dbReference type="InterPro" id="IPR003791">
    <property type="entry name" value="UPF0178"/>
</dbReference>
<comment type="caution">
    <text evidence="3">The sequence shown here is derived from an EMBL/GenBank/DDBJ whole genome shotgun (WGS) entry which is preliminary data.</text>
</comment>
<protein>
    <recommendedName>
        <fullName evidence="2">UPF0178 protein QC825_04225</fullName>
    </recommendedName>
</protein>
<reference evidence="3 4" key="1">
    <citation type="submission" date="2023-04" db="EMBL/GenBank/DDBJ databases">
        <title>A long-awaited taxogenomic arrangement of the family Halomonadaceae.</title>
        <authorList>
            <person name="De La Haba R."/>
            <person name="Chuvochina M."/>
            <person name="Wittouck S."/>
            <person name="Arahal D.R."/>
            <person name="Sanchez-Porro C."/>
            <person name="Hugenholtz P."/>
            <person name="Ventosa A."/>
        </authorList>
    </citation>
    <scope>NUCLEOTIDE SEQUENCE [LARGE SCALE GENOMIC DNA]</scope>
    <source>
        <strain evidence="3 4">DSM 22428</strain>
    </source>
</reference>
<evidence type="ECO:0000313" key="3">
    <source>
        <dbReference type="EMBL" id="MDR5895283.1"/>
    </source>
</evidence>
<dbReference type="CDD" id="cd18720">
    <property type="entry name" value="PIN_YqxD-like"/>
    <property type="match status" value="1"/>
</dbReference>
<dbReference type="PANTHER" id="PTHR35146">
    <property type="entry name" value="UPF0178 PROTEIN YAII"/>
    <property type="match status" value="1"/>
</dbReference>
<evidence type="ECO:0000256" key="1">
    <source>
        <dbReference type="ARBA" id="ARBA00008522"/>
    </source>
</evidence>
<dbReference type="NCBIfam" id="NF001095">
    <property type="entry name" value="PRK00124.1"/>
    <property type="match status" value="1"/>
</dbReference>
<evidence type="ECO:0000256" key="2">
    <source>
        <dbReference type="HAMAP-Rule" id="MF_00489"/>
    </source>
</evidence>
<dbReference type="RefSeq" id="WP_251590766.1">
    <property type="nucleotide sequence ID" value="NZ_JAMLJI010000001.1"/>
</dbReference>
<comment type="similarity">
    <text evidence="1 2">Belongs to the UPF0178 family.</text>
</comment>
<evidence type="ECO:0000313" key="4">
    <source>
        <dbReference type="Proteomes" id="UP001269375"/>
    </source>
</evidence>